<evidence type="ECO:0000313" key="2">
    <source>
        <dbReference type="EnsemblMetazoa" id="ASIC014317-PA"/>
    </source>
</evidence>
<reference evidence="2" key="2">
    <citation type="submission" date="2020-05" db="UniProtKB">
        <authorList>
            <consortium name="EnsemblMetazoa"/>
        </authorList>
    </citation>
    <scope>IDENTIFICATION</scope>
</reference>
<proteinExistence type="predicted"/>
<gene>
    <name evidence="1" type="ORF">ZHAS_00014317</name>
</gene>
<dbReference type="VEuPathDB" id="VectorBase:ASIC014317"/>
<organism evidence="1">
    <name type="scientific">Anopheles sinensis</name>
    <name type="common">Mosquito</name>
    <dbReference type="NCBI Taxonomy" id="74873"/>
    <lineage>
        <taxon>Eukaryota</taxon>
        <taxon>Metazoa</taxon>
        <taxon>Ecdysozoa</taxon>
        <taxon>Arthropoda</taxon>
        <taxon>Hexapoda</taxon>
        <taxon>Insecta</taxon>
        <taxon>Pterygota</taxon>
        <taxon>Neoptera</taxon>
        <taxon>Endopterygota</taxon>
        <taxon>Diptera</taxon>
        <taxon>Nematocera</taxon>
        <taxon>Culicoidea</taxon>
        <taxon>Culicidae</taxon>
        <taxon>Anophelinae</taxon>
        <taxon>Anopheles</taxon>
    </lineage>
</organism>
<reference evidence="1 3" key="1">
    <citation type="journal article" date="2014" name="BMC Genomics">
        <title>Genome sequence of Anopheles sinensis provides insight into genetics basis of mosquito competence for malaria parasites.</title>
        <authorList>
            <person name="Zhou D."/>
            <person name="Zhang D."/>
            <person name="Ding G."/>
            <person name="Shi L."/>
            <person name="Hou Q."/>
            <person name="Ye Y."/>
            <person name="Xu Y."/>
            <person name="Zhou H."/>
            <person name="Xiong C."/>
            <person name="Li S."/>
            <person name="Yu J."/>
            <person name="Hong S."/>
            <person name="Yu X."/>
            <person name="Zou P."/>
            <person name="Chen C."/>
            <person name="Chang X."/>
            <person name="Wang W."/>
            <person name="Lv Y."/>
            <person name="Sun Y."/>
            <person name="Ma L."/>
            <person name="Shen B."/>
            <person name="Zhu C."/>
        </authorList>
    </citation>
    <scope>NUCLEOTIDE SEQUENCE [LARGE SCALE GENOMIC DNA]</scope>
</reference>
<dbReference type="EnsemblMetazoa" id="ASIC014317-RA">
    <property type="protein sequence ID" value="ASIC014317-PA"/>
    <property type="gene ID" value="ASIC014317"/>
</dbReference>
<dbReference type="EMBL" id="ATLV01021323">
    <property type="status" value="NOT_ANNOTATED_CDS"/>
    <property type="molecule type" value="Genomic_DNA"/>
</dbReference>
<dbReference type="EMBL" id="KE525316">
    <property type="protein sequence ID" value="KFB46326.1"/>
    <property type="molecule type" value="Genomic_DNA"/>
</dbReference>
<keyword evidence="3" id="KW-1185">Reference proteome</keyword>
<dbReference type="Proteomes" id="UP000030765">
    <property type="component" value="Unassembled WGS sequence"/>
</dbReference>
<protein>
    <submittedName>
        <fullName evidence="1 2">PAS domain S-box protein</fullName>
    </submittedName>
</protein>
<dbReference type="AlphaFoldDB" id="A0A084W7Y2"/>
<sequence length="169" mass="18757">MFLHQAAESGSREFAYIFAAGYEYRDRCEQDGGWTWVGWPGSTRAGACYFCASKQPKWSGKSRKRAAAVYLYARGTFFLGRNLPENARNDSTPSVPGPIAMQHGGVSLWHNPGESRGNEFGEDDDRSISLHPCSVHLPFECDRQRCCSTLVSDFVGFGRVCMCVAESSH</sequence>
<name>A0A084W7Y2_ANOSI</name>
<accession>A0A084W7Y2</accession>
<evidence type="ECO:0000313" key="3">
    <source>
        <dbReference type="Proteomes" id="UP000030765"/>
    </source>
</evidence>
<evidence type="ECO:0000313" key="1">
    <source>
        <dbReference type="EMBL" id="KFB46326.1"/>
    </source>
</evidence>